<dbReference type="InterPro" id="IPR013094">
    <property type="entry name" value="AB_hydrolase_3"/>
</dbReference>
<comment type="similarity">
    <text evidence="1">Belongs to the 'GDXG' lipolytic enzyme family.</text>
</comment>
<dbReference type="SUPFAM" id="SSF53474">
    <property type="entry name" value="alpha/beta-Hydrolases"/>
    <property type="match status" value="1"/>
</dbReference>
<dbReference type="AlphaFoldDB" id="A0A445B6W4"/>
<dbReference type="Pfam" id="PF07859">
    <property type="entry name" value="Abhydrolase_3"/>
    <property type="match status" value="1"/>
</dbReference>
<gene>
    <name evidence="5" type="ORF">Ahy_A10g049302</name>
</gene>
<dbReference type="Proteomes" id="UP000289738">
    <property type="component" value="Chromosome A10"/>
</dbReference>
<dbReference type="STRING" id="3818.A0A445B6W4"/>
<reference evidence="5 6" key="1">
    <citation type="submission" date="2019-01" db="EMBL/GenBank/DDBJ databases">
        <title>Sequencing of cultivated peanut Arachis hypogaea provides insights into genome evolution and oil improvement.</title>
        <authorList>
            <person name="Chen X."/>
        </authorList>
    </citation>
    <scope>NUCLEOTIDE SEQUENCE [LARGE SCALE GENOMIC DNA]</scope>
    <source>
        <strain evidence="6">cv. Fuhuasheng</strain>
        <tissue evidence="5">Leaves</tissue>
    </source>
</reference>
<evidence type="ECO:0000313" key="6">
    <source>
        <dbReference type="Proteomes" id="UP000289738"/>
    </source>
</evidence>
<evidence type="ECO:0000313" key="5">
    <source>
        <dbReference type="EMBL" id="RYR34435.1"/>
    </source>
</evidence>
<dbReference type="SMR" id="A0A445B6W4"/>
<protein>
    <recommendedName>
        <fullName evidence="4">Alpha/beta hydrolase fold-3 domain-containing protein</fullName>
    </recommendedName>
</protein>
<dbReference type="PANTHER" id="PTHR23024:SF619">
    <property type="entry name" value="CXE CARBOXYLESTERASE"/>
    <property type="match status" value="1"/>
</dbReference>
<feature type="active site" evidence="3">
    <location>
        <position position="239"/>
    </location>
</feature>
<keyword evidence="6" id="KW-1185">Reference proteome</keyword>
<dbReference type="Gene3D" id="3.40.50.1820">
    <property type="entry name" value="alpha/beta hydrolase"/>
    <property type="match status" value="1"/>
</dbReference>
<dbReference type="PROSITE" id="PS01174">
    <property type="entry name" value="LIPASE_GDXG_SER"/>
    <property type="match status" value="1"/>
</dbReference>
<dbReference type="InterPro" id="IPR029058">
    <property type="entry name" value="AB_hydrolase_fold"/>
</dbReference>
<dbReference type="InterPro" id="IPR033140">
    <property type="entry name" value="Lipase_GDXG_put_SER_AS"/>
</dbReference>
<dbReference type="GO" id="GO:0016787">
    <property type="term" value="F:hydrolase activity"/>
    <property type="evidence" value="ECO:0007669"/>
    <property type="project" value="UniProtKB-KW"/>
</dbReference>
<dbReference type="PROSITE" id="PS01173">
    <property type="entry name" value="LIPASE_GDXG_HIS"/>
    <property type="match status" value="1"/>
</dbReference>
<evidence type="ECO:0000256" key="2">
    <source>
        <dbReference type="ARBA" id="ARBA00022801"/>
    </source>
</evidence>
<dbReference type="PANTHER" id="PTHR23024">
    <property type="entry name" value="ARYLACETAMIDE DEACETYLASE"/>
    <property type="match status" value="1"/>
</dbReference>
<organism evidence="5 6">
    <name type="scientific">Arachis hypogaea</name>
    <name type="common">Peanut</name>
    <dbReference type="NCBI Taxonomy" id="3818"/>
    <lineage>
        <taxon>Eukaryota</taxon>
        <taxon>Viridiplantae</taxon>
        <taxon>Streptophyta</taxon>
        <taxon>Embryophyta</taxon>
        <taxon>Tracheophyta</taxon>
        <taxon>Spermatophyta</taxon>
        <taxon>Magnoliopsida</taxon>
        <taxon>eudicotyledons</taxon>
        <taxon>Gunneridae</taxon>
        <taxon>Pentapetalae</taxon>
        <taxon>rosids</taxon>
        <taxon>fabids</taxon>
        <taxon>Fabales</taxon>
        <taxon>Fabaceae</taxon>
        <taxon>Papilionoideae</taxon>
        <taxon>50 kb inversion clade</taxon>
        <taxon>dalbergioids sensu lato</taxon>
        <taxon>Dalbergieae</taxon>
        <taxon>Pterocarpus clade</taxon>
        <taxon>Arachis</taxon>
    </lineage>
</organism>
<accession>A0A445B6W4</accession>
<dbReference type="InterPro" id="IPR050466">
    <property type="entry name" value="Carboxylest/Gibb_receptor"/>
</dbReference>
<sequence length="392" mass="43044">MMIRSSIIAVHTLNKYLQIPTKSNSNTQSLLSLPIPRNLPSFSSLNLASSKFLRCSSSSSSSSTMDSSSTSTSIDTNEELAYDLPPIMKVYKNGRVERLAGEDVVPPSLDPVTNVESKDVVISQEEGISARLFLPKSITENQTTKNKLPLFVYFHGGAFCIETPFSANYHNFLNSVVSKAGAVGVSVHYRRAPEHPVPAAHQDSWLALKWIASHADGNGPDEWLNRDADFGKVFFAGDSAGANIAHYLGVWVGSERLPGLKIEGIVLVHPYFWGSERIGSEAYHAEAAEKVDGLWRFSCPTTSGSDDPIINPDKDPNVGKLACERVLVLVAEKDLLRDRGFFYKEVLEKNGWGGVAQVVEAKDEGHVFHMFKPTCDNAMLLLNQVVSFINQD</sequence>
<comment type="caution">
    <text evidence="5">The sequence shown here is derived from an EMBL/GenBank/DDBJ whole genome shotgun (WGS) entry which is preliminary data.</text>
</comment>
<dbReference type="InterPro" id="IPR002168">
    <property type="entry name" value="Lipase_GDXG_HIS_AS"/>
</dbReference>
<dbReference type="Gramene" id="arahy.Tifrunner.gnm2.ann2.Ah10g187300.1">
    <property type="protein sequence ID" value="arahy.Tifrunner.gnm2.ann2.Ah10g187300.1-CDS-1"/>
    <property type="gene ID" value="arahy.Tifrunner.gnm2.ann2.Ah10g187300"/>
</dbReference>
<evidence type="ECO:0000259" key="4">
    <source>
        <dbReference type="Pfam" id="PF07859"/>
    </source>
</evidence>
<proteinExistence type="inferred from homology"/>
<name>A0A445B6W4_ARAHY</name>
<dbReference type="OrthoDB" id="408631at2759"/>
<evidence type="ECO:0000256" key="1">
    <source>
        <dbReference type="ARBA" id="ARBA00010515"/>
    </source>
</evidence>
<evidence type="ECO:0000256" key="3">
    <source>
        <dbReference type="PROSITE-ProRule" id="PRU10038"/>
    </source>
</evidence>
<feature type="domain" description="Alpha/beta hydrolase fold-3" evidence="4">
    <location>
        <begin position="151"/>
        <end position="370"/>
    </location>
</feature>
<dbReference type="EMBL" id="SDMP01000010">
    <property type="protein sequence ID" value="RYR34435.1"/>
    <property type="molecule type" value="Genomic_DNA"/>
</dbReference>
<keyword evidence="2" id="KW-0378">Hydrolase</keyword>